<dbReference type="Proteomes" id="UP001440612">
    <property type="component" value="Chromosome"/>
</dbReference>
<dbReference type="RefSeq" id="WP_341368305.1">
    <property type="nucleotide sequence ID" value="NZ_CP150951.2"/>
</dbReference>
<name>A0ABZ2V6T8_9RHOB</name>
<protein>
    <submittedName>
        <fullName evidence="1">PhoX family phosphatase</fullName>
    </submittedName>
</protein>
<dbReference type="Pfam" id="PF05787">
    <property type="entry name" value="PhoX"/>
    <property type="match status" value="1"/>
</dbReference>
<keyword evidence="2" id="KW-1185">Reference proteome</keyword>
<dbReference type="PANTHER" id="PTHR35399">
    <property type="entry name" value="SLR8030 PROTEIN"/>
    <property type="match status" value="1"/>
</dbReference>
<sequence length="629" mass="67372">MNDRDTSHLSWDEWDELQRPAPENIDFDRVVDEALTRRGFLSGVVAFGSGAAVMGTGLLSGSSAQAQATSRFGFTPIPIATDSTIHVPDGYTWYPVAKWGEPLFSDAEPLDQATGVSVASADRVFGENTDGMEAFVVDGRQVIAVNHEYVNPGINLPHQDGEVINADDVLTLQNMQGVTVMEVAEGDNGWGIVVDSDLNRRITQNTPMAITGPAAGHPLLQTAADPAGTTVLGTMNNCGAGKTPWGTYLTCEENFNGYFGSTDADFAAPDGYARYGIGAESRYNYEKFDARFDTSANPNEPHRFGYIVEIDPADPSSTPIKHTALGRFKHENAAAVLAPDGRVVVYMGDDERGEFMYKYVSNGVYTPGGPTSELLDDGQLYAAKFNTDATGEWVALTPESTGMEAAEIAIFTRMAASAVGATTMDRPEWVAVNPVAVEGYCALTNNSRRGPDFANAGGDPAVAVPNSPNPRDANRYGQIVRWWPADDDHAATTFTWDLYVMAGNPTVHDDLNKGSANVNAGNLFNSPDGMMFDSTGLLWIQTDGDDSNEEGFAGMGNNQMLAGDPVTGQIERFLTGPNGSEVTGLTWSADKRTMFVGIQHPDAPFPDGEGLLARSSIVAVKRDDNQPVG</sequence>
<reference evidence="2" key="1">
    <citation type="submission" date="2024-04" db="EMBL/GenBank/DDBJ databases">
        <title>Phylogenomic analyses of a clade within the roseobacter group suggest taxonomic reassignments of species of the genera Aestuariivita, Citreicella, Loktanella, Nautella, Pelagibaca, Ruegeria, Thalassobius, Thiobacimonas and Tropicibacter, and the proposal o.</title>
        <authorList>
            <person name="Jeon C.O."/>
        </authorList>
    </citation>
    <scope>NUCLEOTIDE SEQUENCE [LARGE SCALE GENOMIC DNA]</scope>
    <source>
        <strain evidence="2">BS5-3</strain>
    </source>
</reference>
<evidence type="ECO:0000313" key="2">
    <source>
        <dbReference type="Proteomes" id="UP001440612"/>
    </source>
</evidence>
<dbReference type="InterPro" id="IPR006311">
    <property type="entry name" value="TAT_signal"/>
</dbReference>
<dbReference type="PROSITE" id="PS51318">
    <property type="entry name" value="TAT"/>
    <property type="match status" value="1"/>
</dbReference>
<dbReference type="PANTHER" id="PTHR35399:SF2">
    <property type="entry name" value="DUF839 DOMAIN-CONTAINING PROTEIN"/>
    <property type="match status" value="1"/>
</dbReference>
<dbReference type="SUPFAM" id="SSF63829">
    <property type="entry name" value="Calcium-dependent phosphotriesterase"/>
    <property type="match status" value="1"/>
</dbReference>
<proteinExistence type="predicted"/>
<evidence type="ECO:0000313" key="1">
    <source>
        <dbReference type="EMBL" id="WZC50197.1"/>
    </source>
</evidence>
<dbReference type="EMBL" id="CP150951">
    <property type="protein sequence ID" value="WZC50197.1"/>
    <property type="molecule type" value="Genomic_DNA"/>
</dbReference>
<accession>A0ABZ2V6T8</accession>
<dbReference type="InterPro" id="IPR008557">
    <property type="entry name" value="PhoX"/>
</dbReference>
<gene>
    <name evidence="1" type="ORF">AABB29_06035</name>
</gene>
<organism evidence="1 2">
    <name type="scientific">Yoonia phaeophyticola</name>
    <dbReference type="NCBI Taxonomy" id="3137369"/>
    <lineage>
        <taxon>Bacteria</taxon>
        <taxon>Pseudomonadati</taxon>
        <taxon>Pseudomonadota</taxon>
        <taxon>Alphaproteobacteria</taxon>
        <taxon>Rhodobacterales</taxon>
        <taxon>Paracoccaceae</taxon>
        <taxon>Yoonia</taxon>
    </lineage>
</organism>